<gene>
    <name evidence="2" type="ORF">ACHHYP_03858</name>
</gene>
<dbReference type="SUPFAM" id="SSF51197">
    <property type="entry name" value="Clavaminate synthase-like"/>
    <property type="match status" value="1"/>
</dbReference>
<dbReference type="EMBL" id="JNBR01000469">
    <property type="protein sequence ID" value="OQR92285.1"/>
    <property type="molecule type" value="Genomic_DNA"/>
</dbReference>
<proteinExistence type="predicted"/>
<comment type="caution">
    <text evidence="2">The sequence shown here is derived from an EMBL/GenBank/DDBJ whole genome shotgun (WGS) entry which is preliminary data.</text>
</comment>
<reference evidence="2 3" key="1">
    <citation type="journal article" date="2014" name="Genome Biol. Evol.">
        <title>The secreted proteins of Achlya hypogyna and Thraustotheca clavata identify the ancestral oomycete secretome and reveal gene acquisitions by horizontal gene transfer.</title>
        <authorList>
            <person name="Misner I."/>
            <person name="Blouin N."/>
            <person name="Leonard G."/>
            <person name="Richards T.A."/>
            <person name="Lane C.E."/>
        </authorList>
    </citation>
    <scope>NUCLEOTIDE SEQUENCE [LARGE SCALE GENOMIC DNA]</scope>
    <source>
        <strain evidence="2 3">ATCC 48635</strain>
    </source>
</reference>
<dbReference type="InterPro" id="IPR003347">
    <property type="entry name" value="JmjC_dom"/>
</dbReference>
<accession>A0A1V9Z2M9</accession>
<keyword evidence="3" id="KW-1185">Reference proteome</keyword>
<dbReference type="Proteomes" id="UP000243579">
    <property type="component" value="Unassembled WGS sequence"/>
</dbReference>
<dbReference type="Pfam" id="PF13621">
    <property type="entry name" value="Cupin_8"/>
    <property type="match status" value="1"/>
</dbReference>
<dbReference type="Gene3D" id="2.60.120.650">
    <property type="entry name" value="Cupin"/>
    <property type="match status" value="1"/>
</dbReference>
<dbReference type="SMART" id="SM00558">
    <property type="entry name" value="JmjC"/>
    <property type="match status" value="1"/>
</dbReference>
<evidence type="ECO:0000259" key="1">
    <source>
        <dbReference type="PROSITE" id="PS51184"/>
    </source>
</evidence>
<evidence type="ECO:0000313" key="3">
    <source>
        <dbReference type="Proteomes" id="UP000243579"/>
    </source>
</evidence>
<organism evidence="2 3">
    <name type="scientific">Achlya hypogyna</name>
    <name type="common">Oomycete</name>
    <name type="synonym">Protoachlya hypogyna</name>
    <dbReference type="NCBI Taxonomy" id="1202772"/>
    <lineage>
        <taxon>Eukaryota</taxon>
        <taxon>Sar</taxon>
        <taxon>Stramenopiles</taxon>
        <taxon>Oomycota</taxon>
        <taxon>Saprolegniomycetes</taxon>
        <taxon>Saprolegniales</taxon>
        <taxon>Achlyaceae</taxon>
        <taxon>Achlya</taxon>
    </lineage>
</organism>
<sequence length="578" mass="63107">MTTKRKREVDGSMFSGARFSFGFGATDDATPEATVPAHPTSAMIRSACSVAGTTLAAGDLVTIDWAQSSFTQVHITSVNDVNVTGMVHPQYVALPASAFVTPAGTPFSLEAPFWQFDYVFDPTFAGCTWPLHFSTAPLTIEPSLQSLAWPLNASTFVQHVYNKRCMAVHGSAHRLQSLLADLHQLDVETLILTASRTVAWLAQAPEKKRMQYLEVTSPEMARAIYKAGHSLYFNPAPEVQERYIQALCSDLGMDFTSSLDGGIGGDIELFAVQGRHSTPWHLDAQQNITIQLTGTKRWSFCKGPVDDPLTNLHLASTNTPSVQDDLLTHTMCQAPWSTLQPPTEDDPRISSVVLRPGSVLYVPAGYWHKVEAMDEGSLSMNFSIDGSRWLDVVWNRLLPQMAAQPAFRARPDLRRGPEVARAELKALLLSLQTTLATMQEHVDDLLPDALFQAPPEGPLNLVKLAATTDLELPVAGTSTLRRTGLAHLVPTPHATSTQYTVATGGFGKFSEGFKAERSVVVELPPAFVAVVDTFLEVPAGATVYVATLESTLGEPTMHKPLHHFVELLVQYGYFKLLP</sequence>
<protein>
    <recommendedName>
        <fullName evidence="1">JmjC domain-containing protein</fullName>
    </recommendedName>
</protein>
<dbReference type="PROSITE" id="PS51184">
    <property type="entry name" value="JMJC"/>
    <property type="match status" value="1"/>
</dbReference>
<feature type="domain" description="JmjC" evidence="1">
    <location>
        <begin position="234"/>
        <end position="401"/>
    </location>
</feature>
<dbReference type="InterPro" id="IPR041667">
    <property type="entry name" value="Cupin_8"/>
</dbReference>
<dbReference type="OrthoDB" id="47172at2759"/>
<evidence type="ECO:0000313" key="2">
    <source>
        <dbReference type="EMBL" id="OQR92285.1"/>
    </source>
</evidence>
<dbReference type="AlphaFoldDB" id="A0A1V9Z2M9"/>
<dbReference type="PANTHER" id="PTHR12461:SF105">
    <property type="entry name" value="HYPOXIA-INDUCIBLE FACTOR 1-ALPHA INHIBITOR"/>
    <property type="match status" value="1"/>
</dbReference>
<dbReference type="PANTHER" id="PTHR12461">
    <property type="entry name" value="HYPOXIA-INDUCIBLE FACTOR 1 ALPHA INHIBITOR-RELATED"/>
    <property type="match status" value="1"/>
</dbReference>
<name>A0A1V9Z2M9_ACHHY</name>